<organism evidence="2 3">
    <name type="scientific">Hibiscus sabdariffa</name>
    <name type="common">roselle</name>
    <dbReference type="NCBI Taxonomy" id="183260"/>
    <lineage>
        <taxon>Eukaryota</taxon>
        <taxon>Viridiplantae</taxon>
        <taxon>Streptophyta</taxon>
        <taxon>Embryophyta</taxon>
        <taxon>Tracheophyta</taxon>
        <taxon>Spermatophyta</taxon>
        <taxon>Magnoliopsida</taxon>
        <taxon>eudicotyledons</taxon>
        <taxon>Gunneridae</taxon>
        <taxon>Pentapetalae</taxon>
        <taxon>rosids</taxon>
        <taxon>malvids</taxon>
        <taxon>Malvales</taxon>
        <taxon>Malvaceae</taxon>
        <taxon>Malvoideae</taxon>
        <taxon>Hibiscus</taxon>
    </lineage>
</organism>
<evidence type="ECO:0000313" key="2">
    <source>
        <dbReference type="EMBL" id="KAK8520317.1"/>
    </source>
</evidence>
<accession>A0ABR2CKY5</accession>
<feature type="region of interest" description="Disordered" evidence="1">
    <location>
        <begin position="192"/>
        <end position="226"/>
    </location>
</feature>
<dbReference type="EMBL" id="JBBPBM010000049">
    <property type="protein sequence ID" value="KAK8520317.1"/>
    <property type="molecule type" value="Genomic_DNA"/>
</dbReference>
<protein>
    <submittedName>
        <fullName evidence="2">Uncharacterized protein</fullName>
    </submittedName>
</protein>
<name>A0ABR2CKY5_9ROSI</name>
<evidence type="ECO:0000256" key="1">
    <source>
        <dbReference type="SAM" id="MobiDB-lite"/>
    </source>
</evidence>
<feature type="compositionally biased region" description="Acidic residues" evidence="1">
    <location>
        <begin position="215"/>
        <end position="226"/>
    </location>
</feature>
<feature type="compositionally biased region" description="Low complexity" evidence="1">
    <location>
        <begin position="205"/>
        <end position="214"/>
    </location>
</feature>
<gene>
    <name evidence="2" type="ORF">V6N12_004263</name>
</gene>
<keyword evidence="3" id="KW-1185">Reference proteome</keyword>
<evidence type="ECO:0000313" key="3">
    <source>
        <dbReference type="Proteomes" id="UP001472677"/>
    </source>
</evidence>
<reference evidence="2 3" key="1">
    <citation type="journal article" date="2024" name="G3 (Bethesda)">
        <title>Genome assembly of Hibiscus sabdariffa L. provides insights into metabolisms of medicinal natural products.</title>
        <authorList>
            <person name="Kim T."/>
        </authorList>
    </citation>
    <scope>NUCLEOTIDE SEQUENCE [LARGE SCALE GENOMIC DNA]</scope>
    <source>
        <strain evidence="2">TK-2024</strain>
        <tissue evidence="2">Old leaves</tissue>
    </source>
</reference>
<dbReference type="Proteomes" id="UP001472677">
    <property type="component" value="Unassembled WGS sequence"/>
</dbReference>
<proteinExistence type="predicted"/>
<comment type="caution">
    <text evidence="2">The sequence shown here is derived from an EMBL/GenBank/DDBJ whole genome shotgun (WGS) entry which is preliminary data.</text>
</comment>
<sequence>MKHIDPLVVLKEDAFDFVISRSLFLAFADEIKGGGAGAEGPLPAFLPKGGGGGGGADDEPVVGGGGVAVDEPVGGGGGAVDEPVRGGGAVDEPVGGDGGASVVGVLMMHQLGGSEVGGAGMEAAFSLKGGIVVGGAGTSRGRTLADSSLLKGDAEGGIGAGVVINPAKISFKDGDVSGGGVLGGEDLSGGDCLAAQSSRPNGVKGDATGEVTAEAGEDTEEEALEG</sequence>